<evidence type="ECO:0000256" key="1">
    <source>
        <dbReference type="ARBA" id="ARBA00022630"/>
    </source>
</evidence>
<dbReference type="PANTHER" id="PTHR48105">
    <property type="entry name" value="THIOREDOXIN REDUCTASE 1-RELATED-RELATED"/>
    <property type="match status" value="1"/>
</dbReference>
<comment type="catalytic activity">
    <reaction evidence="3">
        <text>[thioredoxin]-dithiol + NADP(+) = [thioredoxin]-disulfide + NADPH + H(+)</text>
        <dbReference type="Rhea" id="RHEA:20345"/>
        <dbReference type="Rhea" id="RHEA-COMP:10698"/>
        <dbReference type="Rhea" id="RHEA-COMP:10700"/>
        <dbReference type="ChEBI" id="CHEBI:15378"/>
        <dbReference type="ChEBI" id="CHEBI:29950"/>
        <dbReference type="ChEBI" id="CHEBI:50058"/>
        <dbReference type="ChEBI" id="CHEBI:57783"/>
        <dbReference type="ChEBI" id="CHEBI:58349"/>
        <dbReference type="EC" id="1.8.1.9"/>
    </reaction>
</comment>
<organism evidence="6 7">
    <name type="scientific">Leifsonia williamsii</name>
    <dbReference type="NCBI Taxonomy" id="3035919"/>
    <lineage>
        <taxon>Bacteria</taxon>
        <taxon>Bacillati</taxon>
        <taxon>Actinomycetota</taxon>
        <taxon>Actinomycetes</taxon>
        <taxon>Micrococcales</taxon>
        <taxon>Microbacteriaceae</taxon>
        <taxon>Leifsonia</taxon>
    </lineage>
</organism>
<evidence type="ECO:0000313" key="6">
    <source>
        <dbReference type="EMBL" id="MDN4616322.1"/>
    </source>
</evidence>
<keyword evidence="1" id="KW-0285">Flavoprotein</keyword>
<dbReference type="PRINTS" id="PR00368">
    <property type="entry name" value="FADPNR"/>
</dbReference>
<dbReference type="Pfam" id="PF07992">
    <property type="entry name" value="Pyr_redox_2"/>
    <property type="match status" value="1"/>
</dbReference>
<sequence>MTGPGPETQAAETPDAFGAYPRLTSPQLQALGEHGTTEPVSAGQVLARAGEPIGSFFTVIEGRVVVEDTGQDGQGARTEVHGPGRFVGDIGLLEGQPSFATVRALQAGTVLAVPIPALQRIVTRDPVLGDIILRAYLIRRSLAIGSGAGLRIVGSRFSPDTRRLLDLAARNRIPHRLLDLDGDHAAEVIVRRLRLEVGDLPVVIVGGERIMRNPSVADVSEALGIRGVRPQPTCDLLVVGAGPAGLAATVYAASDGLSVVLSDAIATGGQAARSARIENYLGFPAGISGAELAERARLQAAKFGATVLVPAAAEGLDVAGAALTVRFADGSTVSPGAVVVASGMDYRRLEVRDLERFEYTSVYYAATINEARECGTDPVVVVGGGNSAGQAAVFLAGTASRVHLIVRAADLGRDMSRYLIVQIRDHPRITVHTRSEVVEARGQARLESVTVVHRPSGEREELETAHLFVFIGAVPATAWLGHDIQRDERGFLLTGPRPGEGDVRTQPFETSIPGVFAAGDVRSGSVKRMSAAVGEGASVVTMVHDYLTTGGARL</sequence>
<evidence type="ECO:0000313" key="7">
    <source>
        <dbReference type="Proteomes" id="UP001174208"/>
    </source>
</evidence>
<dbReference type="InterPro" id="IPR050097">
    <property type="entry name" value="Ferredoxin-NADP_redctase_2"/>
</dbReference>
<keyword evidence="7" id="KW-1185">Reference proteome</keyword>
<dbReference type="PRINTS" id="PR00469">
    <property type="entry name" value="PNDRDTASEII"/>
</dbReference>
<keyword evidence="2" id="KW-0560">Oxidoreductase</keyword>
<evidence type="ECO:0000256" key="3">
    <source>
        <dbReference type="ARBA" id="ARBA00048132"/>
    </source>
</evidence>
<reference evidence="6" key="1">
    <citation type="submission" date="2023-06" db="EMBL/GenBank/DDBJ databases">
        <title>MT1 and MT2 Draft Genomes of Novel Species.</title>
        <authorList>
            <person name="Venkateswaran K."/>
        </authorList>
    </citation>
    <scope>NUCLEOTIDE SEQUENCE</scope>
    <source>
        <strain evidence="6">F6_8S_P_1B</strain>
    </source>
</reference>
<comment type="caution">
    <text evidence="6">The sequence shown here is derived from an EMBL/GenBank/DDBJ whole genome shotgun (WGS) entry which is preliminary data.</text>
</comment>
<dbReference type="InterPro" id="IPR023753">
    <property type="entry name" value="FAD/NAD-binding_dom"/>
</dbReference>
<feature type="region of interest" description="Disordered" evidence="4">
    <location>
        <begin position="1"/>
        <end position="20"/>
    </location>
</feature>
<dbReference type="InterPro" id="IPR000595">
    <property type="entry name" value="cNMP-bd_dom"/>
</dbReference>
<dbReference type="EMBL" id="JAROCF010000001">
    <property type="protein sequence ID" value="MDN4616322.1"/>
    <property type="molecule type" value="Genomic_DNA"/>
</dbReference>
<gene>
    <name evidence="6" type="ORF">P5G50_17880</name>
</gene>
<proteinExistence type="predicted"/>
<dbReference type="InterPro" id="IPR036188">
    <property type="entry name" value="FAD/NAD-bd_sf"/>
</dbReference>
<dbReference type="SUPFAM" id="SSF51905">
    <property type="entry name" value="FAD/NAD(P)-binding domain"/>
    <property type="match status" value="1"/>
</dbReference>
<dbReference type="RefSeq" id="WP_301209504.1">
    <property type="nucleotide sequence ID" value="NZ_JAROCF010000001.1"/>
</dbReference>
<dbReference type="InterPro" id="IPR018490">
    <property type="entry name" value="cNMP-bd_dom_sf"/>
</dbReference>
<dbReference type="SMART" id="SM00100">
    <property type="entry name" value="cNMP"/>
    <property type="match status" value="1"/>
</dbReference>
<dbReference type="CDD" id="cd00038">
    <property type="entry name" value="CAP_ED"/>
    <property type="match status" value="1"/>
</dbReference>
<dbReference type="Pfam" id="PF00027">
    <property type="entry name" value="cNMP_binding"/>
    <property type="match status" value="1"/>
</dbReference>
<dbReference type="PROSITE" id="PS50042">
    <property type="entry name" value="CNMP_BINDING_3"/>
    <property type="match status" value="1"/>
</dbReference>
<evidence type="ECO:0000256" key="4">
    <source>
        <dbReference type="SAM" id="MobiDB-lite"/>
    </source>
</evidence>
<dbReference type="Gene3D" id="2.60.120.10">
    <property type="entry name" value="Jelly Rolls"/>
    <property type="match status" value="1"/>
</dbReference>
<dbReference type="InterPro" id="IPR014710">
    <property type="entry name" value="RmlC-like_jellyroll"/>
</dbReference>
<protein>
    <submittedName>
        <fullName evidence="6">FAD-dependent oxidoreductase</fullName>
    </submittedName>
</protein>
<dbReference type="Gene3D" id="3.50.50.60">
    <property type="entry name" value="FAD/NAD(P)-binding domain"/>
    <property type="match status" value="2"/>
</dbReference>
<feature type="domain" description="Cyclic nucleotide-binding" evidence="5">
    <location>
        <begin position="19"/>
        <end position="139"/>
    </location>
</feature>
<name>A0ABT8KIN0_9MICO</name>
<dbReference type="Proteomes" id="UP001174208">
    <property type="component" value="Unassembled WGS sequence"/>
</dbReference>
<accession>A0ABT8KIN0</accession>
<evidence type="ECO:0000256" key="2">
    <source>
        <dbReference type="ARBA" id="ARBA00023002"/>
    </source>
</evidence>
<dbReference type="SUPFAM" id="SSF51206">
    <property type="entry name" value="cAMP-binding domain-like"/>
    <property type="match status" value="1"/>
</dbReference>
<evidence type="ECO:0000259" key="5">
    <source>
        <dbReference type="PROSITE" id="PS50042"/>
    </source>
</evidence>